<gene>
    <name evidence="2" type="ORF">GCM10022247_40690</name>
</gene>
<accession>A0ABP7SMP4</accession>
<comment type="caution">
    <text evidence="2">The sequence shown here is derived from an EMBL/GenBank/DDBJ whole genome shotgun (WGS) entry which is preliminary data.</text>
</comment>
<dbReference type="Pfam" id="PF07978">
    <property type="entry name" value="NIPSNAP"/>
    <property type="match status" value="1"/>
</dbReference>
<dbReference type="Gene3D" id="3.30.70.100">
    <property type="match status" value="1"/>
</dbReference>
<feature type="domain" description="NIPSNAP" evidence="1">
    <location>
        <begin position="10"/>
        <end position="105"/>
    </location>
</feature>
<organism evidence="2 3">
    <name type="scientific">Allokutzneria multivorans</name>
    <dbReference type="NCBI Taxonomy" id="1142134"/>
    <lineage>
        <taxon>Bacteria</taxon>
        <taxon>Bacillati</taxon>
        <taxon>Actinomycetota</taxon>
        <taxon>Actinomycetes</taxon>
        <taxon>Pseudonocardiales</taxon>
        <taxon>Pseudonocardiaceae</taxon>
        <taxon>Allokutzneria</taxon>
    </lineage>
</organism>
<dbReference type="SUPFAM" id="SSF54909">
    <property type="entry name" value="Dimeric alpha+beta barrel"/>
    <property type="match status" value="1"/>
</dbReference>
<dbReference type="InterPro" id="IPR011008">
    <property type="entry name" value="Dimeric_a/b-barrel"/>
</dbReference>
<dbReference type="InterPro" id="IPR012577">
    <property type="entry name" value="NIPSNAP"/>
</dbReference>
<keyword evidence="3" id="KW-1185">Reference proteome</keyword>
<evidence type="ECO:0000313" key="3">
    <source>
        <dbReference type="Proteomes" id="UP001501747"/>
    </source>
</evidence>
<evidence type="ECO:0000313" key="2">
    <source>
        <dbReference type="EMBL" id="GAA4013758.1"/>
    </source>
</evidence>
<protein>
    <submittedName>
        <fullName evidence="2">NIPSNAP family protein</fullName>
    </submittedName>
</protein>
<proteinExistence type="predicted"/>
<reference evidence="3" key="1">
    <citation type="journal article" date="2019" name="Int. J. Syst. Evol. Microbiol.">
        <title>The Global Catalogue of Microorganisms (GCM) 10K type strain sequencing project: providing services to taxonomists for standard genome sequencing and annotation.</title>
        <authorList>
            <consortium name="The Broad Institute Genomics Platform"/>
            <consortium name="The Broad Institute Genome Sequencing Center for Infectious Disease"/>
            <person name="Wu L."/>
            <person name="Ma J."/>
        </authorList>
    </citation>
    <scope>NUCLEOTIDE SEQUENCE [LARGE SCALE GENOMIC DNA]</scope>
    <source>
        <strain evidence="3">JCM 17342</strain>
    </source>
</reference>
<sequence length="205" mass="23278">MFGLMTDQVVELRQYTLRPGTRDTLIELFDREFVETQDAVGMRVIGQFRVEAAPDKFVWLRSFPDMEQRERSLSAFYDGPAWVQHRAAARETMVDTDDVLLLRPVGDGFPLRDRPLPGSTALPESRFLLTVHYGDEPFTDAFADSLEYEPLVCLRSEYAANTFTALPVREGEHVFVTVENFAGVLRGGARTEEMVLRPTSRSGLR</sequence>
<name>A0ABP7SMP4_9PSEU</name>
<evidence type="ECO:0000259" key="1">
    <source>
        <dbReference type="Pfam" id="PF07978"/>
    </source>
</evidence>
<dbReference type="Proteomes" id="UP001501747">
    <property type="component" value="Unassembled WGS sequence"/>
</dbReference>
<dbReference type="EMBL" id="BAABAL010000016">
    <property type="protein sequence ID" value="GAA4013758.1"/>
    <property type="molecule type" value="Genomic_DNA"/>
</dbReference>